<dbReference type="OrthoDB" id="42919at2759"/>
<dbReference type="HOGENOM" id="CLU_080664_6_1_1"/>
<evidence type="ECO:0000313" key="4">
    <source>
        <dbReference type="Proteomes" id="UP000053599"/>
    </source>
</evidence>
<dbReference type="SUPFAM" id="SSF54909">
    <property type="entry name" value="Dimeric alpha+beta barrel"/>
    <property type="match status" value="1"/>
</dbReference>
<feature type="domain" description="Stress-response A/B barrel" evidence="2">
    <location>
        <begin position="3"/>
        <end position="98"/>
    </location>
</feature>
<dbReference type="Pfam" id="PF07876">
    <property type="entry name" value="Dabb"/>
    <property type="match status" value="1"/>
</dbReference>
<protein>
    <recommendedName>
        <fullName evidence="2">Stress-response A/B barrel domain-containing protein</fullName>
    </recommendedName>
</protein>
<dbReference type="Proteomes" id="UP000053599">
    <property type="component" value="Unassembled WGS sequence"/>
</dbReference>
<dbReference type="EMBL" id="KN846951">
    <property type="protein sequence ID" value="KIV84421.1"/>
    <property type="molecule type" value="Genomic_DNA"/>
</dbReference>
<evidence type="ECO:0000313" key="3">
    <source>
        <dbReference type="EMBL" id="KIV84421.1"/>
    </source>
</evidence>
<dbReference type="STRING" id="1016849.A0A0D1X9D0"/>
<dbReference type="InterPro" id="IPR011008">
    <property type="entry name" value="Dimeric_a/b-barrel"/>
</dbReference>
<gene>
    <name evidence="3" type="ORF">PV11_00203</name>
</gene>
<sequence length="100" mass="11140">MPVYHIVLMKFKPHVGDAEIEKLKAGAANMVGKIPGLQSVELNKPHPSTAHRSQGFDFGLVAVFDEAETIKVFADHPVHLQQHEFRLSLCADTLAYDLEF</sequence>
<dbReference type="AlphaFoldDB" id="A0A0D1X9D0"/>
<organism evidence="3 4">
    <name type="scientific">Exophiala sideris</name>
    <dbReference type="NCBI Taxonomy" id="1016849"/>
    <lineage>
        <taxon>Eukaryota</taxon>
        <taxon>Fungi</taxon>
        <taxon>Dikarya</taxon>
        <taxon>Ascomycota</taxon>
        <taxon>Pezizomycotina</taxon>
        <taxon>Eurotiomycetes</taxon>
        <taxon>Chaetothyriomycetidae</taxon>
        <taxon>Chaetothyriales</taxon>
        <taxon>Herpotrichiellaceae</taxon>
        <taxon>Exophiala</taxon>
    </lineage>
</organism>
<evidence type="ECO:0000259" key="2">
    <source>
        <dbReference type="PROSITE" id="PS51502"/>
    </source>
</evidence>
<dbReference type="InterPro" id="IPR013097">
    <property type="entry name" value="Dabb"/>
</dbReference>
<reference evidence="3 4" key="1">
    <citation type="submission" date="2015-01" db="EMBL/GenBank/DDBJ databases">
        <title>The Genome Sequence of Exophiala sideris CBS121828.</title>
        <authorList>
            <consortium name="The Broad Institute Genomics Platform"/>
            <person name="Cuomo C."/>
            <person name="de Hoog S."/>
            <person name="Gorbushina A."/>
            <person name="Stielow B."/>
            <person name="Teixiera M."/>
            <person name="Abouelleil A."/>
            <person name="Chapman S.B."/>
            <person name="Priest M."/>
            <person name="Young S.K."/>
            <person name="Wortman J."/>
            <person name="Nusbaum C."/>
            <person name="Birren B."/>
        </authorList>
    </citation>
    <scope>NUCLEOTIDE SEQUENCE [LARGE SCALE GENOMIC DNA]</scope>
    <source>
        <strain evidence="3 4">CBS 121828</strain>
    </source>
</reference>
<proteinExistence type="predicted"/>
<dbReference type="SMART" id="SM00886">
    <property type="entry name" value="Dabb"/>
    <property type="match status" value="1"/>
</dbReference>
<name>A0A0D1X9D0_9EURO</name>
<dbReference type="PROSITE" id="PS51502">
    <property type="entry name" value="S_R_A_B_BARREL"/>
    <property type="match status" value="1"/>
</dbReference>
<comment type="subunit">
    <text evidence="1">Homodimer.</text>
</comment>
<accession>A0A0D1X9D0</accession>
<dbReference type="PANTHER" id="PTHR33178:SF10">
    <property type="entry name" value="STRESS-RESPONSE A_B BARREL DOMAIN-CONTAINING PROTEIN"/>
    <property type="match status" value="1"/>
</dbReference>
<dbReference type="Gene3D" id="3.30.70.100">
    <property type="match status" value="1"/>
</dbReference>
<evidence type="ECO:0000256" key="1">
    <source>
        <dbReference type="ARBA" id="ARBA00011738"/>
    </source>
</evidence>
<dbReference type="PANTHER" id="PTHR33178">
    <property type="match status" value="1"/>
</dbReference>
<dbReference type="InterPro" id="IPR044662">
    <property type="entry name" value="HS1/DABB1-like"/>
</dbReference>